<dbReference type="PROSITE" id="PS00491">
    <property type="entry name" value="PROLINE_PEPTIDASE"/>
    <property type="match status" value="1"/>
</dbReference>
<dbReference type="Gene3D" id="3.40.350.10">
    <property type="entry name" value="Creatinase/prolidase N-terminal domain"/>
    <property type="match status" value="1"/>
</dbReference>
<keyword evidence="6 10" id="KW-0479">Metal-binding</keyword>
<keyword evidence="8" id="KW-0482">Metalloprotease</keyword>
<keyword evidence="5" id="KW-0645">Protease</keyword>
<proteinExistence type="inferred from homology"/>
<dbReference type="GO" id="GO:0030145">
    <property type="term" value="F:manganese ion binding"/>
    <property type="evidence" value="ECO:0007669"/>
    <property type="project" value="InterPro"/>
</dbReference>
<dbReference type="GO" id="GO:0005829">
    <property type="term" value="C:cytosol"/>
    <property type="evidence" value="ECO:0007669"/>
    <property type="project" value="TreeGrafter"/>
</dbReference>
<evidence type="ECO:0000256" key="1">
    <source>
        <dbReference type="ARBA" id="ARBA00001424"/>
    </source>
</evidence>
<dbReference type="RefSeq" id="WP_017377622.1">
    <property type="nucleotide sequence ID" value="NZ_CP012508.1"/>
</dbReference>
<gene>
    <name evidence="12" type="ORF">KU39_226</name>
</gene>
<evidence type="ECO:0000256" key="8">
    <source>
        <dbReference type="ARBA" id="ARBA00023049"/>
    </source>
</evidence>
<dbReference type="Proteomes" id="UP000029558">
    <property type="component" value="Chromosome"/>
</dbReference>
<protein>
    <recommendedName>
        <fullName evidence="4">Xaa-Pro aminopeptidase</fullName>
        <ecNumber evidence="4">3.4.11.9</ecNumber>
    </recommendedName>
</protein>
<evidence type="ECO:0000256" key="3">
    <source>
        <dbReference type="ARBA" id="ARBA00008766"/>
    </source>
</evidence>
<dbReference type="Pfam" id="PF00557">
    <property type="entry name" value="Peptidase_M24"/>
    <property type="match status" value="1"/>
</dbReference>
<organism evidence="12 13">
    <name type="scientific">Piscirickettsia salmonis</name>
    <dbReference type="NCBI Taxonomy" id="1238"/>
    <lineage>
        <taxon>Bacteria</taxon>
        <taxon>Pseudomonadati</taxon>
        <taxon>Pseudomonadota</taxon>
        <taxon>Gammaproteobacteria</taxon>
        <taxon>Thiotrichales</taxon>
        <taxon>Piscirickettsiaceae</taxon>
        <taxon>Piscirickettsia</taxon>
    </lineage>
</organism>
<dbReference type="InterPro" id="IPR029149">
    <property type="entry name" value="Creatin/AminoP/Spt16_N"/>
</dbReference>
<evidence type="ECO:0000259" key="11">
    <source>
        <dbReference type="SMART" id="SM01011"/>
    </source>
</evidence>
<dbReference type="GO" id="GO:0006508">
    <property type="term" value="P:proteolysis"/>
    <property type="evidence" value="ECO:0007669"/>
    <property type="project" value="UniProtKB-KW"/>
</dbReference>
<dbReference type="InterPro" id="IPR000994">
    <property type="entry name" value="Pept_M24"/>
</dbReference>
<dbReference type="SUPFAM" id="SSF53092">
    <property type="entry name" value="Creatinase/prolidase N-terminal domain"/>
    <property type="match status" value="1"/>
</dbReference>
<comment type="similarity">
    <text evidence="3 10">Belongs to the peptidase M24B family.</text>
</comment>
<reference evidence="12 13" key="1">
    <citation type="journal article" date="2014" name="Genome Announc.">
        <title>Comparative Genome Analysis of Two Isolates of the Fish Pathogen Piscirickettsia salmonis from Different Hosts Reveals Major Differences in Virulence-Associated Secretion Systems.</title>
        <authorList>
            <person name="Bohle H."/>
            <person name="Henriquez P."/>
            <person name="Grothusen H."/>
            <person name="Navas E."/>
            <person name="Sandoval A."/>
            <person name="Bustamante F."/>
            <person name="Bustos P."/>
            <person name="Mancilla M."/>
        </authorList>
    </citation>
    <scope>NUCLEOTIDE SEQUENCE [LARGE SCALE GENOMIC DNA]</scope>
    <source>
        <strain evidence="13">B1-32597</strain>
    </source>
</reference>
<accession>A0AAC8VF34</accession>
<dbReference type="Gene3D" id="3.90.230.10">
    <property type="entry name" value="Creatinase/methionine aminopeptidase superfamily"/>
    <property type="match status" value="1"/>
</dbReference>
<dbReference type="GO" id="GO:0070006">
    <property type="term" value="F:metalloaminopeptidase activity"/>
    <property type="evidence" value="ECO:0007669"/>
    <property type="project" value="InterPro"/>
</dbReference>
<dbReference type="PANTHER" id="PTHR43226:SF4">
    <property type="entry name" value="XAA-PRO AMINOPEPTIDASE 3"/>
    <property type="match status" value="1"/>
</dbReference>
<comment type="catalytic activity">
    <reaction evidence="1">
        <text>Release of any N-terminal amino acid, including proline, that is linked to proline, even from a dipeptide or tripeptide.</text>
        <dbReference type="EC" id="3.4.11.9"/>
    </reaction>
</comment>
<dbReference type="CDD" id="cd01087">
    <property type="entry name" value="Prolidase"/>
    <property type="match status" value="1"/>
</dbReference>
<dbReference type="PANTHER" id="PTHR43226">
    <property type="entry name" value="XAA-PRO AMINOPEPTIDASE 3"/>
    <property type="match status" value="1"/>
</dbReference>
<dbReference type="InterPro" id="IPR036005">
    <property type="entry name" value="Creatinase/aminopeptidase-like"/>
</dbReference>
<dbReference type="SMART" id="SM01011">
    <property type="entry name" value="AMP_N"/>
    <property type="match status" value="1"/>
</dbReference>
<evidence type="ECO:0000256" key="6">
    <source>
        <dbReference type="ARBA" id="ARBA00022723"/>
    </source>
</evidence>
<dbReference type="SUPFAM" id="SSF55920">
    <property type="entry name" value="Creatinase/aminopeptidase"/>
    <property type="match status" value="1"/>
</dbReference>
<dbReference type="AlphaFoldDB" id="A0AAC8VF34"/>
<evidence type="ECO:0000256" key="5">
    <source>
        <dbReference type="ARBA" id="ARBA00022670"/>
    </source>
</evidence>
<evidence type="ECO:0000256" key="9">
    <source>
        <dbReference type="ARBA" id="ARBA00023211"/>
    </source>
</evidence>
<keyword evidence="9" id="KW-0464">Manganese</keyword>
<evidence type="ECO:0000256" key="10">
    <source>
        <dbReference type="RuleBase" id="RU000590"/>
    </source>
</evidence>
<dbReference type="InterPro" id="IPR001131">
    <property type="entry name" value="Peptidase_M24B_aminopep-P_CS"/>
</dbReference>
<dbReference type="InterPro" id="IPR052433">
    <property type="entry name" value="X-Pro_dipept-like"/>
</dbReference>
<feature type="domain" description="Aminopeptidase P N-terminal" evidence="11">
    <location>
        <begin position="3"/>
        <end position="134"/>
    </location>
</feature>
<evidence type="ECO:0000256" key="7">
    <source>
        <dbReference type="ARBA" id="ARBA00022801"/>
    </source>
</evidence>
<dbReference type="InterPro" id="IPR007865">
    <property type="entry name" value="Aminopep_P_N"/>
</dbReference>
<evidence type="ECO:0000256" key="4">
    <source>
        <dbReference type="ARBA" id="ARBA00012574"/>
    </source>
</evidence>
<comment type="cofactor">
    <cofactor evidence="2">
        <name>Mn(2+)</name>
        <dbReference type="ChEBI" id="CHEBI:29035"/>
    </cofactor>
</comment>
<dbReference type="Pfam" id="PF05195">
    <property type="entry name" value="AMP_N"/>
    <property type="match status" value="1"/>
</dbReference>
<evidence type="ECO:0000313" key="13">
    <source>
        <dbReference type="Proteomes" id="UP000029558"/>
    </source>
</evidence>
<evidence type="ECO:0000313" key="12">
    <source>
        <dbReference type="EMBL" id="ALB21412.1"/>
    </source>
</evidence>
<evidence type="ECO:0000256" key="2">
    <source>
        <dbReference type="ARBA" id="ARBA00001936"/>
    </source>
</evidence>
<sequence length="467" mass="52508">MMFSAVTYCNRREKLQEQLQSGVALFLGNPPSPMNYLDNTLPFRQDSSFLYYFGVNRSSIAGFIDCDNGESVLIGDDYTLDEQVWIGRQPSLHSLAEVIGCRRVISWQEFAEFINKGQLQGRKVHYLNQYRAENILLLQELLKLSPRKIQENISIEFTTAIIQQRLYKTPEELAEVKKALVITSQMHLAAMRESQAGRTEQEVVALIQAEAVAAGMQLAYPIIFSKRGEVLHNEQYSNTLSDGDLVLHDSGASAAGSFYASDITRTFPVSGKFSPQQKEIYELVLKMQSTAFELLRPGIAYKDVHLAAARCAVQGLVDLGLMRGHIDEIVTKGAHALFFPHGLGHHIGLDVHDMESLGENLVGYSDEVKRSEQFGLAYLRLGRPLEENVLITVEPGLYFIPLLIKQWQSENKFSEYVNYQALENYMSFGGVRIEDNVLITKTGYENLSADIPKEITDVEGACRSFSR</sequence>
<dbReference type="EC" id="3.4.11.9" evidence="4"/>
<keyword evidence="7 12" id="KW-0378">Hydrolase</keyword>
<dbReference type="EMBL" id="CP012508">
    <property type="protein sequence ID" value="ALB21412.1"/>
    <property type="molecule type" value="Genomic_DNA"/>
</dbReference>
<name>A0AAC8VF34_PISSA</name>
<keyword evidence="12" id="KW-0031">Aminopeptidase</keyword>